<name>A0ABX2R6Y8_9PSED</name>
<feature type="domain" description="Glycosyl transferase family 1" evidence="2">
    <location>
        <begin position="213"/>
        <end position="362"/>
    </location>
</feature>
<feature type="domain" description="Glycosyltransferase subfamily 4-like N-terminal" evidence="3">
    <location>
        <begin position="12"/>
        <end position="189"/>
    </location>
</feature>
<dbReference type="PANTHER" id="PTHR46401">
    <property type="entry name" value="GLYCOSYLTRANSFERASE WBBK-RELATED"/>
    <property type="match status" value="1"/>
</dbReference>
<reference evidence="4 5" key="1">
    <citation type="submission" date="2020-04" db="EMBL/GenBank/DDBJ databases">
        <title>Molecular characterization of pseudomonads from Agaricus bisporus reveal novel blotch 2 pathogens in Western Europe.</title>
        <authorList>
            <person name="Taparia T."/>
            <person name="Krijger M."/>
            <person name="Haynes E."/>
            <person name="Elpinstone J.G."/>
            <person name="Noble R."/>
            <person name="Van Der Wolf J."/>
        </authorList>
    </citation>
    <scope>NUCLEOTIDE SEQUENCE [LARGE SCALE GENOMIC DNA]</scope>
    <source>
        <strain evidence="4 5">P7774</strain>
    </source>
</reference>
<organism evidence="4 5">
    <name type="scientific">Pseudomonas reactans</name>
    <dbReference type="NCBI Taxonomy" id="117680"/>
    <lineage>
        <taxon>Bacteria</taxon>
        <taxon>Pseudomonadati</taxon>
        <taxon>Pseudomonadota</taxon>
        <taxon>Gammaproteobacteria</taxon>
        <taxon>Pseudomonadales</taxon>
        <taxon>Pseudomonadaceae</taxon>
        <taxon>Pseudomonas</taxon>
    </lineage>
</organism>
<evidence type="ECO:0000259" key="2">
    <source>
        <dbReference type="Pfam" id="PF00534"/>
    </source>
</evidence>
<dbReference type="EMBL" id="JACARY010000078">
    <property type="protein sequence ID" value="NWD98476.1"/>
    <property type="molecule type" value="Genomic_DNA"/>
</dbReference>
<dbReference type="SUPFAM" id="SSF53756">
    <property type="entry name" value="UDP-Glycosyltransferase/glycogen phosphorylase"/>
    <property type="match status" value="1"/>
</dbReference>
<proteinExistence type="predicted"/>
<keyword evidence="1" id="KW-0808">Transferase</keyword>
<dbReference type="CDD" id="cd03809">
    <property type="entry name" value="GT4_MtfB-like"/>
    <property type="match status" value="1"/>
</dbReference>
<gene>
    <name evidence="4" type="ORF">HX871_29065</name>
</gene>
<evidence type="ECO:0000313" key="5">
    <source>
        <dbReference type="Proteomes" id="UP000572863"/>
    </source>
</evidence>
<dbReference type="Pfam" id="PF13439">
    <property type="entry name" value="Glyco_transf_4"/>
    <property type="match status" value="1"/>
</dbReference>
<evidence type="ECO:0000259" key="3">
    <source>
        <dbReference type="Pfam" id="PF13439"/>
    </source>
</evidence>
<comment type="caution">
    <text evidence="4">The sequence shown here is derived from an EMBL/GenBank/DDBJ whole genome shotgun (WGS) entry which is preliminary data.</text>
</comment>
<keyword evidence="5" id="KW-1185">Reference proteome</keyword>
<dbReference type="PANTHER" id="PTHR46401:SF2">
    <property type="entry name" value="GLYCOSYLTRANSFERASE WBBK-RELATED"/>
    <property type="match status" value="1"/>
</dbReference>
<dbReference type="Pfam" id="PF00534">
    <property type="entry name" value="Glycos_transf_1"/>
    <property type="match status" value="1"/>
</dbReference>
<dbReference type="InterPro" id="IPR001296">
    <property type="entry name" value="Glyco_trans_1"/>
</dbReference>
<sequence length="395" mass="43463">MGIESLRPPLTGIGNYTLNLLREFQRMPEVEAMDCFDGDRFSSSSDVLVSFDLPSPSAGGNLSVAGNWKSSLRSTLRGLPLAYRAKALLSDTRFKRGGRTRGDFVYHEPNFILKPHDGPSVTTVHDLSFIRHPEFHPAERVAWLSRQLPRTLDRADFVIADSEVVRTELIDQFSVPASRVRAIHLGADARFFARSAEETRSVLTQYGLEHGSYLAFVGTIEPRKGLSTLLDAWQRLTPQIRRSFPLVIAGAPGWNNAELMVRIQALQTTGEVKFLQFVSSRDLPFIYAGAATFIYPSLYEGFGLPVLEAMASGTPVICGAGTSMAEFAQGACSLFELDNCEALALAISSLADDSKQRARLANLGTIQAGHFSWARCARETTQVYRDAEQSSVNAH</sequence>
<evidence type="ECO:0000313" key="4">
    <source>
        <dbReference type="EMBL" id="NWD98476.1"/>
    </source>
</evidence>
<dbReference type="RefSeq" id="WP_177061956.1">
    <property type="nucleotide sequence ID" value="NZ_JACARY010000078.1"/>
</dbReference>
<evidence type="ECO:0000256" key="1">
    <source>
        <dbReference type="ARBA" id="ARBA00022679"/>
    </source>
</evidence>
<dbReference type="Proteomes" id="UP000572863">
    <property type="component" value="Unassembled WGS sequence"/>
</dbReference>
<dbReference type="InterPro" id="IPR028098">
    <property type="entry name" value="Glyco_trans_4-like_N"/>
</dbReference>
<dbReference type="Gene3D" id="3.40.50.2000">
    <property type="entry name" value="Glycogen Phosphorylase B"/>
    <property type="match status" value="2"/>
</dbReference>
<accession>A0ABX2R6Y8</accession>
<protein>
    <submittedName>
        <fullName evidence="4">Glycosyltransferase family 4 protein</fullName>
    </submittedName>
</protein>